<evidence type="ECO:0008006" key="3">
    <source>
        <dbReference type="Google" id="ProtNLM"/>
    </source>
</evidence>
<evidence type="ECO:0000313" key="2">
    <source>
        <dbReference type="Proteomes" id="UP000664859"/>
    </source>
</evidence>
<protein>
    <recommendedName>
        <fullName evidence="3">Glycosyltransferase family 92 protein</fullName>
    </recommendedName>
</protein>
<proteinExistence type="predicted"/>
<name>A0A835ZE61_9STRA</name>
<dbReference type="AlphaFoldDB" id="A0A835ZE61"/>
<organism evidence="1 2">
    <name type="scientific">Tribonema minus</name>
    <dbReference type="NCBI Taxonomy" id="303371"/>
    <lineage>
        <taxon>Eukaryota</taxon>
        <taxon>Sar</taxon>
        <taxon>Stramenopiles</taxon>
        <taxon>Ochrophyta</taxon>
        <taxon>PX clade</taxon>
        <taxon>Xanthophyceae</taxon>
        <taxon>Tribonematales</taxon>
        <taxon>Tribonemataceae</taxon>
        <taxon>Tribonema</taxon>
    </lineage>
</organism>
<comment type="caution">
    <text evidence="1">The sequence shown here is derived from an EMBL/GenBank/DDBJ whole genome shotgun (WGS) entry which is preliminary data.</text>
</comment>
<gene>
    <name evidence="1" type="ORF">JKP88DRAFT_143910</name>
</gene>
<reference evidence="1" key="1">
    <citation type="submission" date="2021-02" db="EMBL/GenBank/DDBJ databases">
        <title>First Annotated Genome of the Yellow-green Alga Tribonema minus.</title>
        <authorList>
            <person name="Mahan K.M."/>
        </authorList>
    </citation>
    <scope>NUCLEOTIDE SEQUENCE</scope>
    <source>
        <strain evidence="1">UTEX B ZZ1240</strain>
    </source>
</reference>
<evidence type="ECO:0000313" key="1">
    <source>
        <dbReference type="EMBL" id="KAG5192812.1"/>
    </source>
</evidence>
<accession>A0A835ZE61</accession>
<dbReference type="Proteomes" id="UP000664859">
    <property type="component" value="Unassembled WGS sequence"/>
</dbReference>
<dbReference type="EMBL" id="JAFCMP010000002">
    <property type="protein sequence ID" value="KAG5192812.1"/>
    <property type="molecule type" value="Genomic_DNA"/>
</dbReference>
<feature type="non-terminal residue" evidence="1">
    <location>
        <position position="113"/>
    </location>
</feature>
<sequence length="113" mass="12738">MAAYNVCLYHMKGIGPYLAVWDIDEYLVLGDASLAADAVVTLVERVENAQCPDWCFLTFPSQYVYARDLSVDRTGEVRLPSENICPDLQWAWEKSILRTKNVWVGGFHYGGAC</sequence>
<keyword evidence="2" id="KW-1185">Reference proteome</keyword>